<keyword evidence="2" id="KW-1185">Reference proteome</keyword>
<reference evidence="1 2" key="1">
    <citation type="submission" date="2021-01" db="EMBL/GenBank/DDBJ databases">
        <title>011410 draft genome.</title>
        <authorList>
            <person name="Lang L."/>
        </authorList>
    </citation>
    <scope>NUCLEOTIDE SEQUENCE [LARGE SCALE GENOMIC DNA]</scope>
    <source>
        <strain evidence="1 2">KCTC 42845</strain>
    </source>
</reference>
<accession>A0ABS1SAP2</accession>
<evidence type="ECO:0008006" key="3">
    <source>
        <dbReference type="Google" id="ProtNLM"/>
    </source>
</evidence>
<dbReference type="RefSeq" id="WP_191313285.1">
    <property type="nucleotide sequence ID" value="NZ_BNCL01000053.1"/>
</dbReference>
<sequence length="179" mass="19904">MLLIFTPHREKTESMKKSRLKLPGMVGASVSLWFAFAPVFDPAYAESKPPPPDVIACLKAVQPLDMGYRSWMEQRCASVAFEICTKVDAETGSCLSDVIASMRLFHDRLMSVLPAKIDGYGFLPGRYERTLERTRDTFDAVSGCEGQSGYAHTRCEFVALSIATFESFYLAELADVDIP</sequence>
<evidence type="ECO:0000313" key="2">
    <source>
        <dbReference type="Proteomes" id="UP000644749"/>
    </source>
</evidence>
<gene>
    <name evidence="1" type="ORF">JL111_20360</name>
</gene>
<protein>
    <recommendedName>
        <fullName evidence="3">DUF1311 domain-containing protein</fullName>
    </recommendedName>
</protein>
<dbReference type="EMBL" id="JAESHT010000053">
    <property type="protein sequence ID" value="MBL3675812.1"/>
    <property type="molecule type" value="Genomic_DNA"/>
</dbReference>
<proteinExistence type="predicted"/>
<name>A0ABS1SAP2_9RHOB</name>
<comment type="caution">
    <text evidence="1">The sequence shown here is derived from an EMBL/GenBank/DDBJ whole genome shotgun (WGS) entry which is preliminary data.</text>
</comment>
<evidence type="ECO:0000313" key="1">
    <source>
        <dbReference type="EMBL" id="MBL3675812.1"/>
    </source>
</evidence>
<organism evidence="1 2">
    <name type="scientific">Paracoccus aerius</name>
    <dbReference type="NCBI Taxonomy" id="1915382"/>
    <lineage>
        <taxon>Bacteria</taxon>
        <taxon>Pseudomonadati</taxon>
        <taxon>Pseudomonadota</taxon>
        <taxon>Alphaproteobacteria</taxon>
        <taxon>Rhodobacterales</taxon>
        <taxon>Paracoccaceae</taxon>
        <taxon>Paracoccus</taxon>
    </lineage>
</organism>
<dbReference type="Proteomes" id="UP000644749">
    <property type="component" value="Unassembled WGS sequence"/>
</dbReference>